<proteinExistence type="predicted"/>
<reference evidence="3" key="2">
    <citation type="submission" date="2024-04" db="EMBL/GenBank/DDBJ databases">
        <authorList>
            <person name="Chen Y."/>
            <person name="Shah S."/>
            <person name="Dougan E. K."/>
            <person name="Thang M."/>
            <person name="Chan C."/>
        </authorList>
    </citation>
    <scope>NUCLEOTIDE SEQUENCE [LARGE SCALE GENOMIC DNA]</scope>
</reference>
<protein>
    <submittedName>
        <fullName evidence="2">Uncharacterized protein</fullName>
    </submittedName>
</protein>
<keyword evidence="1" id="KW-0472">Membrane</keyword>
<sequence length="283" mass="31916">MENRIHHEQDLIGLLWILSKLGAPRVFLQIVILVWYTDGLFDLGEEFQWLEFFAGVANCTLYMLALVFILKQKTSDCISWFAIKCSSFTGVNRGTSKRSACNSIGDPSVYSVGMSNALLERTILLLMAVACKCGVWVLEQPGSSVLEFYPAWLHMMEYHYKLFGNHGVSRIGWWMSMYGSPTPKRQYAWSNSTAIRRLDVGTYPVPFAQRIVNIRGDLIQGRPMEPLIPSPCPLGPQILSSTPEDVEGLFATADLGSVYRYLRGGKGLQLPPHWRPYMPCEVP</sequence>
<name>A0A9P1G164_9DINO</name>
<feature type="transmembrane region" description="Helical" evidence="1">
    <location>
        <begin position="12"/>
        <end position="37"/>
    </location>
</feature>
<keyword evidence="4" id="KW-1185">Reference proteome</keyword>
<dbReference type="EMBL" id="CAMXCT020001909">
    <property type="protein sequence ID" value="CAL1147475.1"/>
    <property type="molecule type" value="Genomic_DNA"/>
</dbReference>
<dbReference type="AlphaFoldDB" id="A0A9P1G164"/>
<keyword evidence="1" id="KW-1133">Transmembrane helix</keyword>
<reference evidence="2" key="1">
    <citation type="submission" date="2022-10" db="EMBL/GenBank/DDBJ databases">
        <authorList>
            <person name="Chen Y."/>
            <person name="Dougan E. K."/>
            <person name="Chan C."/>
            <person name="Rhodes N."/>
            <person name="Thang M."/>
        </authorList>
    </citation>
    <scope>NUCLEOTIDE SEQUENCE</scope>
</reference>
<dbReference type="EMBL" id="CAMXCT030001909">
    <property type="protein sequence ID" value="CAL4781412.1"/>
    <property type="molecule type" value="Genomic_DNA"/>
</dbReference>
<dbReference type="Proteomes" id="UP001152797">
    <property type="component" value="Unassembled WGS sequence"/>
</dbReference>
<comment type="caution">
    <text evidence="2">The sequence shown here is derived from an EMBL/GenBank/DDBJ whole genome shotgun (WGS) entry which is preliminary data.</text>
</comment>
<feature type="transmembrane region" description="Helical" evidence="1">
    <location>
        <begin position="49"/>
        <end position="70"/>
    </location>
</feature>
<evidence type="ECO:0000313" key="2">
    <source>
        <dbReference type="EMBL" id="CAI3994100.1"/>
    </source>
</evidence>
<organism evidence="2">
    <name type="scientific">Cladocopium goreaui</name>
    <dbReference type="NCBI Taxonomy" id="2562237"/>
    <lineage>
        <taxon>Eukaryota</taxon>
        <taxon>Sar</taxon>
        <taxon>Alveolata</taxon>
        <taxon>Dinophyceae</taxon>
        <taxon>Suessiales</taxon>
        <taxon>Symbiodiniaceae</taxon>
        <taxon>Cladocopium</taxon>
    </lineage>
</organism>
<dbReference type="EMBL" id="CAMXCT010001909">
    <property type="protein sequence ID" value="CAI3994100.1"/>
    <property type="molecule type" value="Genomic_DNA"/>
</dbReference>
<evidence type="ECO:0000256" key="1">
    <source>
        <dbReference type="SAM" id="Phobius"/>
    </source>
</evidence>
<evidence type="ECO:0000313" key="3">
    <source>
        <dbReference type="EMBL" id="CAL1147475.1"/>
    </source>
</evidence>
<gene>
    <name evidence="2" type="ORF">C1SCF055_LOCUS20776</name>
</gene>
<keyword evidence="1" id="KW-0812">Transmembrane</keyword>
<accession>A0A9P1G164</accession>
<evidence type="ECO:0000313" key="4">
    <source>
        <dbReference type="Proteomes" id="UP001152797"/>
    </source>
</evidence>